<dbReference type="PANTHER" id="PTHR24366:SF96">
    <property type="entry name" value="LEUCINE RICH REPEAT CONTAINING 53"/>
    <property type="match status" value="1"/>
</dbReference>
<keyword evidence="1" id="KW-0433">Leucine-rich repeat</keyword>
<evidence type="ECO:0000313" key="5">
    <source>
        <dbReference type="EMBL" id="CAF0880142.1"/>
    </source>
</evidence>
<dbReference type="AlphaFoldDB" id="A0A813Y2A5"/>
<dbReference type="Gene3D" id="3.80.10.10">
    <property type="entry name" value="Ribonuclease Inhibitor"/>
    <property type="match status" value="3"/>
</dbReference>
<organism evidence="5 7">
    <name type="scientific">Adineta steineri</name>
    <dbReference type="NCBI Taxonomy" id="433720"/>
    <lineage>
        <taxon>Eukaryota</taxon>
        <taxon>Metazoa</taxon>
        <taxon>Spiralia</taxon>
        <taxon>Gnathifera</taxon>
        <taxon>Rotifera</taxon>
        <taxon>Eurotatoria</taxon>
        <taxon>Bdelloidea</taxon>
        <taxon>Adinetida</taxon>
        <taxon>Adinetidae</taxon>
        <taxon>Adineta</taxon>
    </lineage>
</organism>
<feature type="signal peptide" evidence="4">
    <location>
        <begin position="1"/>
        <end position="21"/>
    </location>
</feature>
<dbReference type="Pfam" id="PF12799">
    <property type="entry name" value="LRR_4"/>
    <property type="match status" value="1"/>
</dbReference>
<keyword evidence="3" id="KW-0812">Transmembrane</keyword>
<feature type="chain" id="PRO_5036409637" evidence="4">
    <location>
        <begin position="22"/>
        <end position="716"/>
    </location>
</feature>
<keyword evidence="3" id="KW-0472">Membrane</keyword>
<evidence type="ECO:0000256" key="2">
    <source>
        <dbReference type="ARBA" id="ARBA00022737"/>
    </source>
</evidence>
<comment type="caution">
    <text evidence="5">The sequence shown here is derived from an EMBL/GenBank/DDBJ whole genome shotgun (WGS) entry which is preliminary data.</text>
</comment>
<dbReference type="SUPFAM" id="SSF52058">
    <property type="entry name" value="L domain-like"/>
    <property type="match status" value="1"/>
</dbReference>
<evidence type="ECO:0000256" key="3">
    <source>
        <dbReference type="SAM" id="Phobius"/>
    </source>
</evidence>
<dbReference type="PANTHER" id="PTHR24366">
    <property type="entry name" value="IG(IMMUNOGLOBULIN) AND LRR(LEUCINE RICH REPEAT) DOMAINS"/>
    <property type="match status" value="1"/>
</dbReference>
<evidence type="ECO:0000313" key="7">
    <source>
        <dbReference type="Proteomes" id="UP000663891"/>
    </source>
</evidence>
<dbReference type="InterPro" id="IPR032675">
    <property type="entry name" value="LRR_dom_sf"/>
</dbReference>
<dbReference type="EMBL" id="CAJOAY010000230">
    <property type="protein sequence ID" value="CAF3594895.1"/>
    <property type="molecule type" value="Genomic_DNA"/>
</dbReference>
<keyword evidence="3" id="KW-1133">Transmembrane helix</keyword>
<dbReference type="InterPro" id="IPR001611">
    <property type="entry name" value="Leu-rich_rpt"/>
</dbReference>
<dbReference type="Proteomes" id="UP000663891">
    <property type="component" value="Unassembled WGS sequence"/>
</dbReference>
<accession>A0A813Y2A5</accession>
<name>A0A813Y2A5_9BILA</name>
<dbReference type="EMBL" id="CAJNON010000054">
    <property type="protein sequence ID" value="CAF0880142.1"/>
    <property type="molecule type" value="Genomic_DNA"/>
</dbReference>
<keyword evidence="4" id="KW-0732">Signal</keyword>
<dbReference type="Proteomes" id="UP000663881">
    <property type="component" value="Unassembled WGS sequence"/>
</dbReference>
<proteinExistence type="predicted"/>
<keyword evidence="2" id="KW-0677">Repeat</keyword>
<feature type="transmembrane region" description="Helical" evidence="3">
    <location>
        <begin position="659"/>
        <end position="680"/>
    </location>
</feature>
<gene>
    <name evidence="6" type="ORF">OKA104_LOCUS6308</name>
    <name evidence="5" type="ORF">VCS650_LOCUS8200</name>
</gene>
<evidence type="ECO:0000313" key="6">
    <source>
        <dbReference type="EMBL" id="CAF3594895.1"/>
    </source>
</evidence>
<evidence type="ECO:0000256" key="1">
    <source>
        <dbReference type="ARBA" id="ARBA00022614"/>
    </source>
</evidence>
<dbReference type="OrthoDB" id="635273at2759"/>
<dbReference type="PROSITE" id="PS51450">
    <property type="entry name" value="LRR"/>
    <property type="match status" value="1"/>
</dbReference>
<reference evidence="5" key="1">
    <citation type="submission" date="2021-02" db="EMBL/GenBank/DDBJ databases">
        <authorList>
            <person name="Nowell W R."/>
        </authorList>
    </citation>
    <scope>NUCLEOTIDE SEQUENCE</scope>
</reference>
<sequence length="716" mass="84412">MYANRLVFISLVVIFIKQIQGSFWNEIPPKCTYDRTEIFSCWNTTFTHSIPLFNDLAYTLQDHRVEIRDSYYELSLRDLLVHVGTNINNLTLINNTFSSTAIETNLIFEGGIFFRLLQILNINDPQALQWSQLNGSYFPQLIKLDLSYNQLTIEKQLVFDHQFYPKLKYLNLSNNQLKSIDNLSGNALNTIETLILSHNPLESVLNKLSQFQALINLDLSSTPVKQLFSITLLPHLETFICQDCRHIPTWEYEKFLSNCSQLNNKNQLTIDLTQSNIHSIKLFNPYIKCIKNLILNTQNLVDSITTHDLLYSTNLESIQATTNYDIDYVHLNVYDHLLHIDFSENIYLNQVILRLLSNYTHLQRLSLSHTGLNDFSIDFYNTSLKFLHIDVIDMSHSRLETLDFLKYLTFHTLDVSYNLLKIIDIDLVHYHHGMYDLSLMNLLNMSFNEMEFVKINWDNQSPHSIDLSDNNLESIELHGQTTYTLLLANNTKLSLTKPTFNVDFPSLQYLDLTSIYLNSLEYLIYLHNLSNIHTLILNNNRLLKQHRILNWYLFYPWHKYLTHLSLRNMSLEQIDSGVRLNDFYHLLTIDFYLNSLKCDCKLQPFVYWLQVPPPPLLDFYEPLQKLLRINCPVSLLDMHCDDEENSKQKKLYTITHSSFFKTFFILIVFILILLTTFKLIDKRLRRIRSRFYQRVYTDADIITLNERHVTHKTDDE</sequence>
<protein>
    <submittedName>
        <fullName evidence="5">Uncharacterized protein</fullName>
    </submittedName>
</protein>
<evidence type="ECO:0000256" key="4">
    <source>
        <dbReference type="SAM" id="SignalP"/>
    </source>
</evidence>
<dbReference type="InterPro" id="IPR025875">
    <property type="entry name" value="Leu-rich_rpt_4"/>
</dbReference>